<evidence type="ECO:0000256" key="8">
    <source>
        <dbReference type="ARBA" id="ARBA00023012"/>
    </source>
</evidence>
<keyword evidence="8" id="KW-0902">Two-component regulatory system</keyword>
<evidence type="ECO:0000259" key="10">
    <source>
        <dbReference type="SMART" id="SM00387"/>
    </source>
</evidence>
<evidence type="ECO:0000256" key="6">
    <source>
        <dbReference type="ARBA" id="ARBA00022777"/>
    </source>
</evidence>
<comment type="caution">
    <text evidence="11">The sequence shown here is derived from an EMBL/GenBank/DDBJ whole genome shotgun (WGS) entry which is preliminary data.</text>
</comment>
<dbReference type="GO" id="GO:0016301">
    <property type="term" value="F:kinase activity"/>
    <property type="evidence" value="ECO:0007669"/>
    <property type="project" value="UniProtKB-KW"/>
</dbReference>
<dbReference type="Proteomes" id="UP001230328">
    <property type="component" value="Unassembled WGS sequence"/>
</dbReference>
<dbReference type="Gene3D" id="1.20.5.1930">
    <property type="match status" value="1"/>
</dbReference>
<dbReference type="Gene3D" id="3.30.565.10">
    <property type="entry name" value="Histidine kinase-like ATPase, C-terminal domain"/>
    <property type="match status" value="1"/>
</dbReference>
<dbReference type="CDD" id="cd16917">
    <property type="entry name" value="HATPase_UhpB-NarQ-NarX-like"/>
    <property type="match status" value="1"/>
</dbReference>
<gene>
    <name evidence="11" type="ORF">QF035_001383</name>
</gene>
<evidence type="ECO:0000256" key="7">
    <source>
        <dbReference type="ARBA" id="ARBA00022840"/>
    </source>
</evidence>
<evidence type="ECO:0000256" key="4">
    <source>
        <dbReference type="ARBA" id="ARBA00022679"/>
    </source>
</evidence>
<keyword evidence="9" id="KW-0472">Membrane</keyword>
<dbReference type="SMART" id="SM00387">
    <property type="entry name" value="HATPase_c"/>
    <property type="match status" value="1"/>
</dbReference>
<dbReference type="InterPro" id="IPR036890">
    <property type="entry name" value="HATPase_C_sf"/>
</dbReference>
<feature type="transmembrane region" description="Helical" evidence="9">
    <location>
        <begin position="16"/>
        <end position="37"/>
    </location>
</feature>
<dbReference type="InterPro" id="IPR003594">
    <property type="entry name" value="HATPase_dom"/>
</dbReference>
<feature type="transmembrane region" description="Helical" evidence="9">
    <location>
        <begin position="126"/>
        <end position="144"/>
    </location>
</feature>
<evidence type="ECO:0000313" key="11">
    <source>
        <dbReference type="EMBL" id="MDQ1023801.1"/>
    </source>
</evidence>
<evidence type="ECO:0000256" key="5">
    <source>
        <dbReference type="ARBA" id="ARBA00022741"/>
    </source>
</evidence>
<dbReference type="InterPro" id="IPR011712">
    <property type="entry name" value="Sig_transdc_His_kin_sub3_dim/P"/>
</dbReference>
<dbReference type="InterPro" id="IPR050482">
    <property type="entry name" value="Sensor_HK_TwoCompSys"/>
</dbReference>
<dbReference type="PANTHER" id="PTHR24421">
    <property type="entry name" value="NITRATE/NITRITE SENSOR PROTEIN NARX-RELATED"/>
    <property type="match status" value="1"/>
</dbReference>
<sequence>MAATPRLPPLKRIPPGVWTAVIWCAGLALTMLMRFRLPGQEEADAYRTALLSSAKWEGWTLLALGTALTLGGCVLMQRRPLWTLSLMLAGSISATSALSVGAIPLLQFLAVDLTLYFIAAVRTRRTGIVAISMALCTLAGYLAVRVLSGWAIGTTTELIVALTTVIAWLIGDSMHQSRVHAEQVRSQAAAQAVTAERLRIARELHDMVAHTIGIVALQAGAARRVIDTQPDLAREALGEVENASRETLSGLRRMLGVLRRAEPGQAPEATPLDSSPAPGLADIDRLAERTTAAGVRVEVRWRGERHTLPPEIGMSAYRIVQEAVTNVVRHAGTGSCQVTVDCRDEELAIEVVDSGNGPGRAAATGYGLLGMRERVGLLHGEFSAAPRPEGGFRVAARLPVPAGVR</sequence>
<keyword evidence="3" id="KW-0597">Phosphoprotein</keyword>
<dbReference type="EMBL" id="JAUSZI010000002">
    <property type="protein sequence ID" value="MDQ1023801.1"/>
    <property type="molecule type" value="Genomic_DNA"/>
</dbReference>
<protein>
    <recommendedName>
        <fullName evidence="2">histidine kinase</fullName>
        <ecNumber evidence="2">2.7.13.3</ecNumber>
    </recommendedName>
</protein>
<evidence type="ECO:0000256" key="3">
    <source>
        <dbReference type="ARBA" id="ARBA00022553"/>
    </source>
</evidence>
<name>A0ABU0SM80_9ACTN</name>
<dbReference type="EC" id="2.7.13.3" evidence="2"/>
<proteinExistence type="predicted"/>
<evidence type="ECO:0000256" key="9">
    <source>
        <dbReference type="SAM" id="Phobius"/>
    </source>
</evidence>
<evidence type="ECO:0000313" key="12">
    <source>
        <dbReference type="Proteomes" id="UP001230328"/>
    </source>
</evidence>
<feature type="domain" description="Histidine kinase/HSP90-like ATPase" evidence="10">
    <location>
        <begin position="311"/>
        <end position="402"/>
    </location>
</feature>
<keyword evidence="7" id="KW-0067">ATP-binding</keyword>
<feature type="transmembrane region" description="Helical" evidence="9">
    <location>
        <begin position="97"/>
        <end position="119"/>
    </location>
</feature>
<keyword evidence="12" id="KW-1185">Reference proteome</keyword>
<evidence type="ECO:0000256" key="1">
    <source>
        <dbReference type="ARBA" id="ARBA00000085"/>
    </source>
</evidence>
<dbReference type="RefSeq" id="WP_307518969.1">
    <property type="nucleotide sequence ID" value="NZ_JAUSZI010000002.1"/>
</dbReference>
<dbReference type="PANTHER" id="PTHR24421:SF10">
    <property type="entry name" value="NITRATE_NITRITE SENSOR PROTEIN NARQ"/>
    <property type="match status" value="1"/>
</dbReference>
<keyword evidence="5" id="KW-0547">Nucleotide-binding</keyword>
<comment type="catalytic activity">
    <reaction evidence="1">
        <text>ATP + protein L-histidine = ADP + protein N-phospho-L-histidine.</text>
        <dbReference type="EC" id="2.7.13.3"/>
    </reaction>
</comment>
<feature type="transmembrane region" description="Helical" evidence="9">
    <location>
        <begin position="150"/>
        <end position="170"/>
    </location>
</feature>
<feature type="transmembrane region" description="Helical" evidence="9">
    <location>
        <begin position="58"/>
        <end position="77"/>
    </location>
</feature>
<dbReference type="Pfam" id="PF02518">
    <property type="entry name" value="HATPase_c"/>
    <property type="match status" value="1"/>
</dbReference>
<reference evidence="11 12" key="1">
    <citation type="submission" date="2023-07" db="EMBL/GenBank/DDBJ databases">
        <title>Comparative genomics of wheat-associated soil bacteria to identify genetic determinants of phenazine resistance.</title>
        <authorList>
            <person name="Mouncey N."/>
        </authorList>
    </citation>
    <scope>NUCLEOTIDE SEQUENCE [LARGE SCALE GENOMIC DNA]</scope>
    <source>
        <strain evidence="11 12">V2I4</strain>
    </source>
</reference>
<dbReference type="SUPFAM" id="SSF55874">
    <property type="entry name" value="ATPase domain of HSP90 chaperone/DNA topoisomerase II/histidine kinase"/>
    <property type="match status" value="1"/>
</dbReference>
<organism evidence="11 12">
    <name type="scientific">Streptomyces umbrinus</name>
    <dbReference type="NCBI Taxonomy" id="67370"/>
    <lineage>
        <taxon>Bacteria</taxon>
        <taxon>Bacillati</taxon>
        <taxon>Actinomycetota</taxon>
        <taxon>Actinomycetes</taxon>
        <taxon>Kitasatosporales</taxon>
        <taxon>Streptomycetaceae</taxon>
        <taxon>Streptomyces</taxon>
        <taxon>Streptomyces phaeochromogenes group</taxon>
    </lineage>
</organism>
<dbReference type="Pfam" id="PF07730">
    <property type="entry name" value="HisKA_3"/>
    <property type="match status" value="1"/>
</dbReference>
<keyword evidence="6 11" id="KW-0418">Kinase</keyword>
<accession>A0ABU0SM80</accession>
<keyword evidence="9" id="KW-0812">Transmembrane</keyword>
<keyword evidence="4" id="KW-0808">Transferase</keyword>
<keyword evidence="9" id="KW-1133">Transmembrane helix</keyword>
<evidence type="ECO:0000256" key="2">
    <source>
        <dbReference type="ARBA" id="ARBA00012438"/>
    </source>
</evidence>